<dbReference type="STRING" id="98765.A0A2R6NHK5"/>
<sequence>MRRTGPPRLNRLPQRLDYTLIPAPLDEKAALPAIIVTPSSPSGETDFAIAFLAPPQKPTLRERVSSVLPRIPKLPSFHRRLPSEIQLPVSPYKKEFATSSAWSFKARASSSILLAILLFIMGCHLLMHSLVTSRPRLDFGPMGDDDAVITTMGNGPLDSFGAVPHNNADSATPSVGGWFNLHAMWAPMPITDGKRSGRFVITEVDTEES</sequence>
<dbReference type="OrthoDB" id="3259878at2759"/>
<keyword evidence="3" id="KW-1185">Reference proteome</keyword>
<name>A0A2R6NHK5_9APHY</name>
<keyword evidence="1" id="KW-0812">Transmembrane</keyword>
<gene>
    <name evidence="2" type="ORF">PHLCEN_2v12351</name>
</gene>
<accession>A0A2R6NHK5</accession>
<organism evidence="2 3">
    <name type="scientific">Hermanssonia centrifuga</name>
    <dbReference type="NCBI Taxonomy" id="98765"/>
    <lineage>
        <taxon>Eukaryota</taxon>
        <taxon>Fungi</taxon>
        <taxon>Dikarya</taxon>
        <taxon>Basidiomycota</taxon>
        <taxon>Agaricomycotina</taxon>
        <taxon>Agaricomycetes</taxon>
        <taxon>Polyporales</taxon>
        <taxon>Meruliaceae</taxon>
        <taxon>Hermanssonia</taxon>
    </lineage>
</organism>
<evidence type="ECO:0000313" key="3">
    <source>
        <dbReference type="Proteomes" id="UP000186601"/>
    </source>
</evidence>
<feature type="transmembrane region" description="Helical" evidence="1">
    <location>
        <begin position="112"/>
        <end position="131"/>
    </location>
</feature>
<evidence type="ECO:0000313" key="2">
    <source>
        <dbReference type="EMBL" id="PSR71850.1"/>
    </source>
</evidence>
<comment type="caution">
    <text evidence="2">The sequence shown here is derived from an EMBL/GenBank/DDBJ whole genome shotgun (WGS) entry which is preliminary data.</text>
</comment>
<reference evidence="2 3" key="1">
    <citation type="submission" date="2018-02" db="EMBL/GenBank/DDBJ databases">
        <title>Genome sequence of the basidiomycete white-rot fungus Phlebia centrifuga.</title>
        <authorList>
            <person name="Granchi Z."/>
            <person name="Peng M."/>
            <person name="de Vries R.P."/>
            <person name="Hilden K."/>
            <person name="Makela M.R."/>
            <person name="Grigoriev I."/>
            <person name="Riley R."/>
        </authorList>
    </citation>
    <scope>NUCLEOTIDE SEQUENCE [LARGE SCALE GENOMIC DNA]</scope>
    <source>
        <strain evidence="2 3">FBCC195</strain>
    </source>
</reference>
<dbReference type="EMBL" id="MLYV02001242">
    <property type="protein sequence ID" value="PSR71850.1"/>
    <property type="molecule type" value="Genomic_DNA"/>
</dbReference>
<dbReference type="AlphaFoldDB" id="A0A2R6NHK5"/>
<evidence type="ECO:0000256" key="1">
    <source>
        <dbReference type="SAM" id="Phobius"/>
    </source>
</evidence>
<keyword evidence="1" id="KW-0472">Membrane</keyword>
<proteinExistence type="predicted"/>
<keyword evidence="1" id="KW-1133">Transmembrane helix</keyword>
<protein>
    <submittedName>
        <fullName evidence="2">Uncharacterized protein</fullName>
    </submittedName>
</protein>
<dbReference type="Proteomes" id="UP000186601">
    <property type="component" value="Unassembled WGS sequence"/>
</dbReference>